<organism evidence="2 3">
    <name type="scientific">Eruca vesicaria subsp. sativa</name>
    <name type="common">Garden rocket</name>
    <name type="synonym">Eruca sativa</name>
    <dbReference type="NCBI Taxonomy" id="29727"/>
    <lineage>
        <taxon>Eukaryota</taxon>
        <taxon>Viridiplantae</taxon>
        <taxon>Streptophyta</taxon>
        <taxon>Embryophyta</taxon>
        <taxon>Tracheophyta</taxon>
        <taxon>Spermatophyta</taxon>
        <taxon>Magnoliopsida</taxon>
        <taxon>eudicotyledons</taxon>
        <taxon>Gunneridae</taxon>
        <taxon>Pentapetalae</taxon>
        <taxon>rosids</taxon>
        <taxon>malvids</taxon>
        <taxon>Brassicales</taxon>
        <taxon>Brassicaceae</taxon>
        <taxon>Brassiceae</taxon>
        <taxon>Eruca</taxon>
    </lineage>
</organism>
<evidence type="ECO:0000313" key="3">
    <source>
        <dbReference type="Proteomes" id="UP001642260"/>
    </source>
</evidence>
<name>A0ABC8L2P0_ERUVS</name>
<comment type="caution">
    <text evidence="2">The sequence shown here is derived from an EMBL/GenBank/DDBJ whole genome shotgun (WGS) entry which is preliminary data.</text>
</comment>
<dbReference type="AlphaFoldDB" id="A0ABC8L2P0"/>
<dbReference type="EMBL" id="CAKOAT010415154">
    <property type="protein sequence ID" value="CAH8368795.1"/>
    <property type="molecule type" value="Genomic_DNA"/>
</dbReference>
<evidence type="ECO:0000256" key="1">
    <source>
        <dbReference type="SAM" id="MobiDB-lite"/>
    </source>
</evidence>
<dbReference type="Proteomes" id="UP001642260">
    <property type="component" value="Unassembled WGS sequence"/>
</dbReference>
<feature type="region of interest" description="Disordered" evidence="1">
    <location>
        <begin position="198"/>
        <end position="278"/>
    </location>
</feature>
<protein>
    <submittedName>
        <fullName evidence="2">Uncharacterized protein</fullName>
    </submittedName>
</protein>
<gene>
    <name evidence="2" type="ORF">ERUC_LOCUS31035</name>
</gene>
<reference evidence="2 3" key="1">
    <citation type="submission" date="2022-03" db="EMBL/GenBank/DDBJ databases">
        <authorList>
            <person name="Macdonald S."/>
            <person name="Ahmed S."/>
            <person name="Newling K."/>
        </authorList>
    </citation>
    <scope>NUCLEOTIDE SEQUENCE [LARGE SCALE GENOMIC DNA]</scope>
</reference>
<feature type="compositionally biased region" description="Basic residues" evidence="1">
    <location>
        <begin position="267"/>
        <end position="278"/>
    </location>
</feature>
<sequence>MVAKKLKKNIVKVRCRNWAGSGKVSYQDIISLESHFDKGELFPFISSSGKSGVIDDPEFKREDEKKDERVDMIKANHDWREFVWEVESLPTNNLFSDEEEDDVEDEDVTEPPIVVEKSIAAVKSAKRKRHDPGVEYRKRELLCQRAAEHKSGVSGEMKTFIQGLFTSFKDMVQKEMQERFDKVDTEVANIKETMSQFMAPSDALGKTTAAEISTPSGPIGKDQDNSSQSPGPSSTLMQDQAKSSQTPRPSAAKGRANVSVDPIAVRRSPRTVRKVTTT</sequence>
<feature type="compositionally biased region" description="Polar residues" evidence="1">
    <location>
        <begin position="225"/>
        <end position="248"/>
    </location>
</feature>
<keyword evidence="3" id="KW-1185">Reference proteome</keyword>
<proteinExistence type="predicted"/>
<accession>A0ABC8L2P0</accession>
<evidence type="ECO:0000313" key="2">
    <source>
        <dbReference type="EMBL" id="CAH8368795.1"/>
    </source>
</evidence>